<dbReference type="Pfam" id="PF04439">
    <property type="entry name" value="Adenyl_transf"/>
    <property type="match status" value="1"/>
</dbReference>
<proteinExistence type="predicted"/>
<dbReference type="EMBL" id="AWWK01000017">
    <property type="protein sequence ID" value="ETY75157.1"/>
    <property type="molecule type" value="Genomic_DNA"/>
</dbReference>
<dbReference type="Gene3D" id="3.30.460.10">
    <property type="entry name" value="Beta Polymerase, domain 2"/>
    <property type="match status" value="1"/>
</dbReference>
<dbReference type="PATRIC" id="fig|1400520.3.peg.675"/>
<dbReference type="InterPro" id="IPR043519">
    <property type="entry name" value="NT_sf"/>
</dbReference>
<protein>
    <recommendedName>
        <fullName evidence="3">Aminoglycoside 6-adenylyltransferase</fullName>
    </recommendedName>
</protein>
<dbReference type="AlphaFoldDB" id="W6T9L7"/>
<sequence>MDTLTKLTDFFDQQSALRLWAMNGASINPTLTPDKFTDYDVAFFTTDVTPYRNDDHFLTEFGTVLLQTEPPTPLIADPTDGCTYLVQYTSGLRIDFQFYPLTQLPTYLQSERLTQIIGDKDQRLPRPKVPTDQDFWTTKPTPTQYDETVREFWWQFLNTLKANCRHQTLLAQTYLNLTRAELVQLWTWRVAFEQGFDRSYGKQNTTLLAYLTPTDTAQLMATFNTDSTRAINHALRTMQQLFVPLARLISDDLPIDYQQWQPLEHVPQRYLLSKAEPKLAHFFKSPF</sequence>
<evidence type="ECO:0000313" key="2">
    <source>
        <dbReference type="Proteomes" id="UP000019247"/>
    </source>
</evidence>
<dbReference type="Gene3D" id="1.20.120.330">
    <property type="entry name" value="Nucleotidyltransferases domain 2"/>
    <property type="match status" value="1"/>
</dbReference>
<name>W6T9L7_9LACO</name>
<dbReference type="SUPFAM" id="SSF81631">
    <property type="entry name" value="PAP/OAS1 substrate-binding domain"/>
    <property type="match status" value="1"/>
</dbReference>
<dbReference type="eggNOG" id="ENOG502Z7S1">
    <property type="taxonomic scope" value="Bacteria"/>
</dbReference>
<evidence type="ECO:0000313" key="1">
    <source>
        <dbReference type="EMBL" id="ETY75157.1"/>
    </source>
</evidence>
<dbReference type="STRING" id="1400520.LFAB_03410"/>
<dbReference type="SUPFAM" id="SSF81301">
    <property type="entry name" value="Nucleotidyltransferase"/>
    <property type="match status" value="1"/>
</dbReference>
<evidence type="ECO:0008006" key="3">
    <source>
        <dbReference type="Google" id="ProtNLM"/>
    </source>
</evidence>
<reference evidence="1 2" key="1">
    <citation type="journal article" date="2014" name="Genome Announc.">
        <title>Genome Sequence of Lactobacillus fabifermentans Strain T30PCM01, Isolated from Fermenting Grape Marc.</title>
        <authorList>
            <person name="Treu L."/>
            <person name="Vendramin V."/>
            <person name="Bovo B."/>
            <person name="Giacomini A."/>
            <person name="Corich V."/>
            <person name="Campanaro S."/>
        </authorList>
    </citation>
    <scope>NUCLEOTIDE SEQUENCE [LARGE SCALE GENOMIC DNA]</scope>
    <source>
        <strain evidence="1 2">T30PCM01</strain>
    </source>
</reference>
<dbReference type="InterPro" id="IPR007530">
    <property type="entry name" value="Aminoglycoside_adenylylTfrase"/>
</dbReference>
<dbReference type="HOGENOM" id="CLU_076578_1_0_9"/>
<organism evidence="1 2">
    <name type="scientific">Lactiplantibacillus fabifermentans T30PCM01</name>
    <dbReference type="NCBI Taxonomy" id="1400520"/>
    <lineage>
        <taxon>Bacteria</taxon>
        <taxon>Bacillati</taxon>
        <taxon>Bacillota</taxon>
        <taxon>Bacilli</taxon>
        <taxon>Lactobacillales</taxon>
        <taxon>Lactobacillaceae</taxon>
        <taxon>Lactiplantibacillus</taxon>
    </lineage>
</organism>
<comment type="caution">
    <text evidence="1">The sequence shown here is derived from an EMBL/GenBank/DDBJ whole genome shotgun (WGS) entry which is preliminary data.</text>
</comment>
<accession>W6T9L7</accession>
<dbReference type="RefSeq" id="WP_024624021.1">
    <property type="nucleotide sequence ID" value="NZ_KK036470.1"/>
</dbReference>
<gene>
    <name evidence="1" type="ORF">LFAB_03410</name>
</gene>
<dbReference type="Proteomes" id="UP000019247">
    <property type="component" value="Unassembled WGS sequence"/>
</dbReference>